<dbReference type="EMBL" id="UINC01010933">
    <property type="protein sequence ID" value="SVA48448.1"/>
    <property type="molecule type" value="Genomic_DNA"/>
</dbReference>
<dbReference type="InterPro" id="IPR056798">
    <property type="entry name" value="ADH_Fe_C"/>
</dbReference>
<organism evidence="2">
    <name type="scientific">marine metagenome</name>
    <dbReference type="NCBI Taxonomy" id="408172"/>
    <lineage>
        <taxon>unclassified sequences</taxon>
        <taxon>metagenomes</taxon>
        <taxon>ecological metagenomes</taxon>
    </lineage>
</organism>
<dbReference type="Pfam" id="PF25137">
    <property type="entry name" value="ADH_Fe_C"/>
    <property type="match status" value="1"/>
</dbReference>
<feature type="domain" description="Fe-containing alcohol dehydrogenase-like C-terminal" evidence="1">
    <location>
        <begin position="7"/>
        <end position="120"/>
    </location>
</feature>
<evidence type="ECO:0000313" key="2">
    <source>
        <dbReference type="EMBL" id="SVA48448.1"/>
    </source>
</evidence>
<sequence length="121" mass="13451">YSNSPPNVCHAIGSPLTLYWGVEHGQAVGITLVPFLRWVAPVIEHKLAPLYGALGVNNLEASVNRIQNIMALCGLETRLSNLGIKMEEMDLLINNIRWDRMGVLPRSIGRDETVELLQSIF</sequence>
<proteinExistence type="predicted"/>
<dbReference type="Gene3D" id="1.20.1090.10">
    <property type="entry name" value="Dehydroquinate synthase-like - alpha domain"/>
    <property type="match status" value="1"/>
</dbReference>
<protein>
    <recommendedName>
        <fullName evidence="1">Fe-containing alcohol dehydrogenase-like C-terminal domain-containing protein</fullName>
    </recommendedName>
</protein>
<evidence type="ECO:0000259" key="1">
    <source>
        <dbReference type="Pfam" id="PF25137"/>
    </source>
</evidence>
<name>A0A381W8X9_9ZZZZ</name>
<gene>
    <name evidence="2" type="ORF">METZ01_LOCUS101302</name>
</gene>
<dbReference type="AlphaFoldDB" id="A0A381W8X9"/>
<reference evidence="2" key="1">
    <citation type="submission" date="2018-05" db="EMBL/GenBank/DDBJ databases">
        <authorList>
            <person name="Lanie J.A."/>
            <person name="Ng W.-L."/>
            <person name="Kazmierczak K.M."/>
            <person name="Andrzejewski T.M."/>
            <person name="Davidsen T.M."/>
            <person name="Wayne K.J."/>
            <person name="Tettelin H."/>
            <person name="Glass J.I."/>
            <person name="Rusch D."/>
            <person name="Podicherti R."/>
            <person name="Tsui H.-C.T."/>
            <person name="Winkler M.E."/>
        </authorList>
    </citation>
    <scope>NUCLEOTIDE SEQUENCE</scope>
</reference>
<accession>A0A381W8X9</accession>
<feature type="non-terminal residue" evidence="2">
    <location>
        <position position="1"/>
    </location>
</feature>
<dbReference type="SUPFAM" id="SSF56796">
    <property type="entry name" value="Dehydroquinate synthase-like"/>
    <property type="match status" value="1"/>
</dbReference>